<dbReference type="InParanoid" id="Q7NIP0"/>
<dbReference type="PATRIC" id="fig|251221.4.peg.2177"/>
<dbReference type="KEGG" id="gvi:gll2143"/>
<dbReference type="Proteomes" id="UP000000557">
    <property type="component" value="Chromosome"/>
</dbReference>
<reference evidence="2 3" key="2">
    <citation type="journal article" date="2003" name="DNA Res.">
        <title>Complete genome structure of Gloeobacter violaceus PCC 7421, a cyanobacterium that lacks thylakoids (supplement).</title>
        <authorList>
            <person name="Nakamura Y."/>
            <person name="Kaneko T."/>
            <person name="Sato S."/>
            <person name="Mimuro M."/>
            <person name="Miyashita H."/>
            <person name="Tsuchiya T."/>
            <person name="Sasamoto S."/>
            <person name="Watanabe A."/>
            <person name="Kawashima K."/>
            <person name="Kishida Y."/>
            <person name="Kiyokawa C."/>
            <person name="Kohara M."/>
            <person name="Matsumoto M."/>
            <person name="Matsuno A."/>
            <person name="Nakazaki N."/>
            <person name="Shimpo S."/>
            <person name="Takeuchi C."/>
            <person name="Yamada M."/>
            <person name="Tabata S."/>
        </authorList>
    </citation>
    <scope>NUCLEOTIDE SEQUENCE [LARGE SCALE GENOMIC DNA]</scope>
    <source>
        <strain evidence="3">ATCC 29082 / PCC 7421</strain>
    </source>
</reference>
<reference evidence="2 3" key="1">
    <citation type="journal article" date="2003" name="DNA Res.">
        <title>Complete genome structure of Gloeobacter violaceus PCC 7421, a cyanobacterium that lacks thylakoids.</title>
        <authorList>
            <person name="Nakamura Y."/>
            <person name="Kaneko T."/>
            <person name="Sato S."/>
            <person name="Mimuro M."/>
            <person name="Miyashita H."/>
            <person name="Tsuchiya T."/>
            <person name="Sasamoto S."/>
            <person name="Watanabe A."/>
            <person name="Kawashima K."/>
            <person name="Kishida Y."/>
            <person name="Kiyokawa C."/>
            <person name="Kohara M."/>
            <person name="Matsumoto M."/>
            <person name="Matsuno A."/>
            <person name="Nakazaki N."/>
            <person name="Shimpo S."/>
            <person name="Takeuchi C."/>
            <person name="Yamada M."/>
            <person name="Tabata S."/>
        </authorList>
    </citation>
    <scope>NUCLEOTIDE SEQUENCE [LARGE SCALE GENOMIC DNA]</scope>
    <source>
        <strain evidence="3">ATCC 29082 / PCC 7421</strain>
    </source>
</reference>
<feature type="domain" description="VOC" evidence="1">
    <location>
        <begin position="1"/>
        <end position="122"/>
    </location>
</feature>
<dbReference type="PROSITE" id="PS51819">
    <property type="entry name" value="VOC"/>
    <property type="match status" value="1"/>
</dbReference>
<name>Q7NIP0_GLOVI</name>
<dbReference type="EMBL" id="BA000045">
    <property type="protein sequence ID" value="BAC90084.1"/>
    <property type="molecule type" value="Genomic_DNA"/>
</dbReference>
<proteinExistence type="predicted"/>
<dbReference type="InterPro" id="IPR004360">
    <property type="entry name" value="Glyas_Fos-R_dOase_dom"/>
</dbReference>
<sequence>MFDHISVGIRDLEVSIAFYDAALASLGCQRAFRFPKGAAYGPSGRPVFWLHYQPEAAVQAVQGNHLAFQANSRTHVDAFYRTALAAGGKDDGPPGPRPHYHPNYYAAFVIDPDGHRLEAVCHSPG</sequence>
<dbReference type="EnsemblBacteria" id="BAC90084">
    <property type="protein sequence ID" value="BAC90084"/>
    <property type="gene ID" value="BAC90084"/>
</dbReference>
<dbReference type="eggNOG" id="COG0346">
    <property type="taxonomic scope" value="Bacteria"/>
</dbReference>
<dbReference type="Pfam" id="PF00903">
    <property type="entry name" value="Glyoxalase"/>
    <property type="match status" value="1"/>
</dbReference>
<keyword evidence="3" id="KW-1185">Reference proteome</keyword>
<dbReference type="AlphaFoldDB" id="Q7NIP0"/>
<dbReference type="InterPro" id="IPR029068">
    <property type="entry name" value="Glyas_Bleomycin-R_OHBP_Dase"/>
</dbReference>
<dbReference type="SUPFAM" id="SSF54593">
    <property type="entry name" value="Glyoxalase/Bleomycin resistance protein/Dihydroxybiphenyl dioxygenase"/>
    <property type="match status" value="1"/>
</dbReference>
<dbReference type="InterPro" id="IPR037523">
    <property type="entry name" value="VOC_core"/>
</dbReference>
<dbReference type="RefSeq" id="WP_011142140.1">
    <property type="nucleotide sequence ID" value="NC_005125.1"/>
</dbReference>
<protein>
    <submittedName>
        <fullName evidence="2">Gll2143 protein</fullName>
    </submittedName>
</protein>
<evidence type="ECO:0000259" key="1">
    <source>
        <dbReference type="PROSITE" id="PS51819"/>
    </source>
</evidence>
<accession>Q7NIP0</accession>
<dbReference type="PANTHER" id="PTHR35006:SF2">
    <property type="entry name" value="GLYOXALASE FAMILY PROTEIN (AFU_ORTHOLOGUE AFUA_5G14830)"/>
    <property type="match status" value="1"/>
</dbReference>
<dbReference type="OrthoDB" id="9800322at2"/>
<dbReference type="CDD" id="cd07262">
    <property type="entry name" value="VOC_like"/>
    <property type="match status" value="1"/>
</dbReference>
<evidence type="ECO:0000313" key="3">
    <source>
        <dbReference type="Proteomes" id="UP000000557"/>
    </source>
</evidence>
<gene>
    <name evidence="2" type="ordered locus">gll2143</name>
</gene>
<dbReference type="STRING" id="251221.gene:10759638"/>
<dbReference type="PhylomeDB" id="Q7NIP0"/>
<evidence type="ECO:0000313" key="2">
    <source>
        <dbReference type="EMBL" id="BAC90084.1"/>
    </source>
</evidence>
<dbReference type="PANTHER" id="PTHR35006">
    <property type="entry name" value="GLYOXALASE FAMILY PROTEIN (AFU_ORTHOLOGUE AFUA_5G14830)"/>
    <property type="match status" value="1"/>
</dbReference>
<dbReference type="HOGENOM" id="CLU_046006_6_1_3"/>
<organism evidence="2 3">
    <name type="scientific">Gloeobacter violaceus (strain ATCC 29082 / PCC 7421)</name>
    <dbReference type="NCBI Taxonomy" id="251221"/>
    <lineage>
        <taxon>Bacteria</taxon>
        <taxon>Bacillati</taxon>
        <taxon>Cyanobacteriota</taxon>
        <taxon>Cyanophyceae</taxon>
        <taxon>Gloeobacterales</taxon>
        <taxon>Gloeobacteraceae</taxon>
        <taxon>Gloeobacter</taxon>
    </lineage>
</organism>
<dbReference type="Gene3D" id="3.10.180.10">
    <property type="entry name" value="2,3-Dihydroxybiphenyl 1,2-Dioxygenase, domain 1"/>
    <property type="match status" value="1"/>
</dbReference>